<comment type="caution">
    <text evidence="1">The sequence shown here is derived from an EMBL/GenBank/DDBJ whole genome shotgun (WGS) entry which is preliminary data.</text>
</comment>
<dbReference type="Gene3D" id="2.60.120.560">
    <property type="entry name" value="Exo-inulinase, domain 1"/>
    <property type="match status" value="1"/>
</dbReference>
<sequence>VGNIRVGGVLVPSRLYRIREGLSMKRAPFFWLVPAALFLVTCDNGPTGPDEVLFSDDFSGHPNGSFPDSWEQFDELLHGDSPRGLWTVQDSKLHQANDTWGGYDDPDWYYQEGTVLLAGSETWTDYRFTVDVTPEVTGGVAVYVRVTEENNRLEYYRVYVTDDEAYGGPFWRLDHRGGLAYTVLVRNRSAGYIPGQTFRVIIEVTGNLVRVYHGNLGNLMLEWDGGADYPHCHTGRIALMAFRNPGVTFDNILVEQL</sequence>
<gene>
    <name evidence="1" type="ORF">S03H2_47077</name>
</gene>
<dbReference type="EMBL" id="BARU01029612">
    <property type="protein sequence ID" value="GAH68924.1"/>
    <property type="molecule type" value="Genomic_DNA"/>
</dbReference>
<name>X1IS44_9ZZZZ</name>
<evidence type="ECO:0008006" key="2">
    <source>
        <dbReference type="Google" id="ProtNLM"/>
    </source>
</evidence>
<evidence type="ECO:0000313" key="1">
    <source>
        <dbReference type="EMBL" id="GAH68924.1"/>
    </source>
</evidence>
<organism evidence="1">
    <name type="scientific">marine sediment metagenome</name>
    <dbReference type="NCBI Taxonomy" id="412755"/>
    <lineage>
        <taxon>unclassified sequences</taxon>
        <taxon>metagenomes</taxon>
        <taxon>ecological metagenomes</taxon>
    </lineage>
</organism>
<protein>
    <recommendedName>
        <fullName evidence="2">3-keto-disaccharide hydrolase domain-containing protein</fullName>
    </recommendedName>
</protein>
<feature type="non-terminal residue" evidence="1">
    <location>
        <position position="1"/>
    </location>
</feature>
<reference evidence="1" key="1">
    <citation type="journal article" date="2014" name="Front. Microbiol.">
        <title>High frequency of phylogenetically diverse reductive dehalogenase-homologous genes in deep subseafloor sedimentary metagenomes.</title>
        <authorList>
            <person name="Kawai M."/>
            <person name="Futagami T."/>
            <person name="Toyoda A."/>
            <person name="Takaki Y."/>
            <person name="Nishi S."/>
            <person name="Hori S."/>
            <person name="Arai W."/>
            <person name="Tsubouchi T."/>
            <person name="Morono Y."/>
            <person name="Uchiyama I."/>
            <person name="Ito T."/>
            <person name="Fujiyama A."/>
            <person name="Inagaki F."/>
            <person name="Takami H."/>
        </authorList>
    </citation>
    <scope>NUCLEOTIDE SEQUENCE</scope>
    <source>
        <strain evidence="1">Expedition CK06-06</strain>
    </source>
</reference>
<accession>X1IS44</accession>
<dbReference type="AlphaFoldDB" id="X1IS44"/>
<proteinExistence type="predicted"/>